<comment type="cofactor">
    <cofactor evidence="1">
        <name>[4Fe-4S] cluster</name>
        <dbReference type="ChEBI" id="CHEBI:49883"/>
    </cofactor>
</comment>
<keyword evidence="2" id="KW-0489">Methyltransferase</keyword>
<dbReference type="SFLD" id="SFLDG01123">
    <property type="entry name" value="methyltransferase_(Class_B)"/>
    <property type="match status" value="1"/>
</dbReference>
<dbReference type="GO" id="GO:0003824">
    <property type="term" value="F:catalytic activity"/>
    <property type="evidence" value="ECO:0007669"/>
    <property type="project" value="InterPro"/>
</dbReference>
<dbReference type="SFLD" id="SFLDS00029">
    <property type="entry name" value="Radical_SAM"/>
    <property type="match status" value="1"/>
</dbReference>
<evidence type="ECO:0000256" key="1">
    <source>
        <dbReference type="ARBA" id="ARBA00001966"/>
    </source>
</evidence>
<evidence type="ECO:0000256" key="3">
    <source>
        <dbReference type="ARBA" id="ARBA00022679"/>
    </source>
</evidence>
<evidence type="ECO:0000256" key="6">
    <source>
        <dbReference type="ARBA" id="ARBA00023004"/>
    </source>
</evidence>
<dbReference type="InterPro" id="IPR051198">
    <property type="entry name" value="BchE-like"/>
</dbReference>
<accession>A0A284VKJ1</accession>
<dbReference type="Gene3D" id="3.40.50.280">
    <property type="entry name" value="Cobalamin-binding domain"/>
    <property type="match status" value="1"/>
</dbReference>
<dbReference type="Proteomes" id="UP000218615">
    <property type="component" value="Unassembled WGS sequence"/>
</dbReference>
<feature type="domain" description="Radical SAM core" evidence="8">
    <location>
        <begin position="201"/>
        <end position="438"/>
    </location>
</feature>
<evidence type="ECO:0000256" key="7">
    <source>
        <dbReference type="ARBA" id="ARBA00023014"/>
    </source>
</evidence>
<dbReference type="SMART" id="SM00729">
    <property type="entry name" value="Elp3"/>
    <property type="match status" value="1"/>
</dbReference>
<evidence type="ECO:0000313" key="9">
    <source>
        <dbReference type="EMBL" id="SNQ59717.1"/>
    </source>
</evidence>
<reference evidence="10" key="1">
    <citation type="submission" date="2017-06" db="EMBL/GenBank/DDBJ databases">
        <authorList>
            <person name="Cremers G."/>
        </authorList>
    </citation>
    <scope>NUCLEOTIDE SEQUENCE [LARGE SCALE GENOMIC DNA]</scope>
</reference>
<keyword evidence="6" id="KW-0408">Iron</keyword>
<dbReference type="SFLD" id="SFLDG01082">
    <property type="entry name" value="B12-binding_domain_containing"/>
    <property type="match status" value="1"/>
</dbReference>
<name>A0A284VKJ1_9EURY</name>
<evidence type="ECO:0000313" key="10">
    <source>
        <dbReference type="Proteomes" id="UP000218615"/>
    </source>
</evidence>
<gene>
    <name evidence="9" type="ORF">MNV_130011</name>
</gene>
<dbReference type="AlphaFoldDB" id="A0A284VKJ1"/>
<dbReference type="SUPFAM" id="SSF102114">
    <property type="entry name" value="Radical SAM enzymes"/>
    <property type="match status" value="1"/>
</dbReference>
<dbReference type="PANTHER" id="PTHR43409:SF7">
    <property type="entry name" value="BLL1977 PROTEIN"/>
    <property type="match status" value="1"/>
</dbReference>
<dbReference type="PANTHER" id="PTHR43409">
    <property type="entry name" value="ANAEROBIC MAGNESIUM-PROTOPORPHYRIN IX MONOMETHYL ESTER CYCLASE-RELATED"/>
    <property type="match status" value="1"/>
</dbReference>
<sequence length="486" mass="56215">MKISISYPPLESPKGIPLLAQNRQFQWFNNPTYIYPMVPAHAATLLKENGYQVIWDDGIAENKTYEQWRKDILNQAPDIIAIETKTPVIKKHWSIINDVKNLSPDTKIILTGDHVTALPQESMENCKADFILTGGDYDFLMLNLINHLTRGKELEPGIWYRENGDTKNTGLFKLNHDLNELPFIDRDLTKWELYSEKNGNYKSTPGTYTMVGRDCWHAKCTFCSWTTTYPSFRTRTPEKLLDEIGMVIEKYKVKEIMDDTGTFPAGKWLHDFCTGMIERGYNKKINIHCNMRVNALRQEEYNLMAKAGFRFILYGVESANQSTLDRINKGTKVDDIPNACMTAKKAGLKPHLTVMMGYPWETKTDALQTVKLAKEIFKKGWADTLQATIIIPYPGTPLFRECKEKGWLLTEDWGRFDMREPVMRCPMTEQEIKELTQELYKVFLTPGYVMRRLLSVRNMDDMKFIKRGVSAITGHLTDFSNREKYS</sequence>
<dbReference type="RefSeq" id="WP_096204044.1">
    <property type="nucleotide sequence ID" value="NZ_FZMP01000035.1"/>
</dbReference>
<dbReference type="InterPro" id="IPR006638">
    <property type="entry name" value="Elp3/MiaA/NifB-like_rSAM"/>
</dbReference>
<dbReference type="GO" id="GO:0046872">
    <property type="term" value="F:metal ion binding"/>
    <property type="evidence" value="ECO:0007669"/>
    <property type="project" value="UniProtKB-KW"/>
</dbReference>
<dbReference type="InterPro" id="IPR013785">
    <property type="entry name" value="Aldolase_TIM"/>
</dbReference>
<dbReference type="Gene3D" id="3.20.20.70">
    <property type="entry name" value="Aldolase class I"/>
    <property type="match status" value="1"/>
</dbReference>
<organism evidence="9 10">
    <name type="scientific">Candidatus Methanoperedens nitratireducens</name>
    <dbReference type="NCBI Taxonomy" id="1392998"/>
    <lineage>
        <taxon>Archaea</taxon>
        <taxon>Methanobacteriati</taxon>
        <taxon>Methanobacteriota</taxon>
        <taxon>Stenosarchaea group</taxon>
        <taxon>Methanomicrobia</taxon>
        <taxon>Methanosarcinales</taxon>
        <taxon>ANME-2 cluster</taxon>
        <taxon>Candidatus Methanoperedentaceae</taxon>
        <taxon>Candidatus Methanoperedens</taxon>
    </lineage>
</organism>
<evidence type="ECO:0000259" key="8">
    <source>
        <dbReference type="PROSITE" id="PS51918"/>
    </source>
</evidence>
<proteinExistence type="predicted"/>
<dbReference type="InterPro" id="IPR007197">
    <property type="entry name" value="rSAM"/>
</dbReference>
<protein>
    <submittedName>
        <fullName evidence="9">Radical SAM domain protein</fullName>
    </submittedName>
</protein>
<keyword evidence="10" id="KW-1185">Reference proteome</keyword>
<dbReference type="Pfam" id="PF04055">
    <property type="entry name" value="Radical_SAM"/>
    <property type="match status" value="1"/>
</dbReference>
<dbReference type="OrthoDB" id="146368at2157"/>
<dbReference type="EMBL" id="FZMP01000035">
    <property type="protein sequence ID" value="SNQ59717.1"/>
    <property type="molecule type" value="Genomic_DNA"/>
</dbReference>
<evidence type="ECO:0000256" key="5">
    <source>
        <dbReference type="ARBA" id="ARBA00022723"/>
    </source>
</evidence>
<keyword evidence="3" id="KW-0808">Transferase</keyword>
<keyword evidence="7" id="KW-0411">Iron-sulfur</keyword>
<dbReference type="GO" id="GO:0051539">
    <property type="term" value="F:4 iron, 4 sulfur cluster binding"/>
    <property type="evidence" value="ECO:0007669"/>
    <property type="project" value="UniProtKB-KW"/>
</dbReference>
<keyword evidence="4" id="KW-0949">S-adenosyl-L-methionine</keyword>
<evidence type="ECO:0000256" key="2">
    <source>
        <dbReference type="ARBA" id="ARBA00022603"/>
    </source>
</evidence>
<dbReference type="InterPro" id="IPR058240">
    <property type="entry name" value="rSAM_sf"/>
</dbReference>
<evidence type="ECO:0000256" key="4">
    <source>
        <dbReference type="ARBA" id="ARBA00022691"/>
    </source>
</evidence>
<dbReference type="InterPro" id="IPR034466">
    <property type="entry name" value="Methyltransferase_Class_B"/>
</dbReference>
<dbReference type="PROSITE" id="PS51918">
    <property type="entry name" value="RADICAL_SAM"/>
    <property type="match status" value="1"/>
</dbReference>
<keyword evidence="5" id="KW-0479">Metal-binding</keyword>